<dbReference type="InterPro" id="IPR004715">
    <property type="entry name" value="PTS_IIA_fruc"/>
</dbReference>
<gene>
    <name evidence="7" type="ORF">HMPREF0908_0463</name>
</gene>
<dbReference type="InterPro" id="IPR051541">
    <property type="entry name" value="PTS_SugarTrans_NitroReg"/>
</dbReference>
<organism evidence="7 8">
    <name type="scientific">Selenomonas flueggei ATCC 43531</name>
    <dbReference type="NCBI Taxonomy" id="638302"/>
    <lineage>
        <taxon>Bacteria</taxon>
        <taxon>Bacillati</taxon>
        <taxon>Bacillota</taxon>
        <taxon>Negativicutes</taxon>
        <taxon>Selenomonadales</taxon>
        <taxon>Selenomonadaceae</taxon>
        <taxon>Selenomonas</taxon>
    </lineage>
</organism>
<evidence type="ECO:0000313" key="7">
    <source>
        <dbReference type="EMBL" id="EEQ49147.1"/>
    </source>
</evidence>
<dbReference type="PROSITE" id="PS51094">
    <property type="entry name" value="PTS_EIIA_TYPE_2"/>
    <property type="match status" value="1"/>
</dbReference>
<reference evidence="7 8" key="1">
    <citation type="submission" date="2009-04" db="EMBL/GenBank/DDBJ databases">
        <authorList>
            <person name="Qin X."/>
            <person name="Bachman B."/>
            <person name="Battles P."/>
            <person name="Bell A."/>
            <person name="Bess C."/>
            <person name="Bickham C."/>
            <person name="Chaboub L."/>
            <person name="Chen D."/>
            <person name="Coyle M."/>
            <person name="Deiros D.R."/>
            <person name="Dinh H."/>
            <person name="Forbes L."/>
            <person name="Fowler G."/>
            <person name="Francisco L."/>
            <person name="Fu Q."/>
            <person name="Gubbala S."/>
            <person name="Hale W."/>
            <person name="Han Y."/>
            <person name="Hemphill L."/>
            <person name="Highlander S.K."/>
            <person name="Hirani K."/>
            <person name="Hogues M."/>
            <person name="Jackson L."/>
            <person name="Jakkamsetti A."/>
            <person name="Javaid M."/>
            <person name="Jiang H."/>
            <person name="Korchina V."/>
            <person name="Kovar C."/>
            <person name="Lara F."/>
            <person name="Lee S."/>
            <person name="Mata R."/>
            <person name="Mathew T."/>
            <person name="Moen C."/>
            <person name="Morales K."/>
            <person name="Munidasa M."/>
            <person name="Nazareth L."/>
            <person name="Ngo R."/>
            <person name="Nguyen L."/>
            <person name="Okwuonu G."/>
            <person name="Ongeri F."/>
            <person name="Patil S."/>
            <person name="Petrosino J."/>
            <person name="Pham C."/>
            <person name="Pham P."/>
            <person name="Pu L.-L."/>
            <person name="Puazo M."/>
            <person name="Raj R."/>
            <person name="Reid J."/>
            <person name="Rouhana J."/>
            <person name="Saada N."/>
            <person name="Shang Y."/>
            <person name="Simmons D."/>
            <person name="Thornton R."/>
            <person name="Warren J."/>
            <person name="Weissenberger G."/>
            <person name="Zhang J."/>
            <person name="Zhang L."/>
            <person name="Zhou C."/>
            <person name="Zhu D."/>
            <person name="Muzny D."/>
            <person name="Worley K."/>
            <person name="Gibbs R."/>
        </authorList>
    </citation>
    <scope>NUCLEOTIDE SEQUENCE [LARGE SCALE GENOMIC DNA]</scope>
    <source>
        <strain evidence="7 8">ATCC 43531</strain>
    </source>
</reference>
<evidence type="ECO:0000313" key="8">
    <source>
        <dbReference type="Proteomes" id="UP000005309"/>
    </source>
</evidence>
<dbReference type="PANTHER" id="PTHR47738">
    <property type="entry name" value="PTS SYSTEM FRUCTOSE-LIKE EIIA COMPONENT-RELATED"/>
    <property type="match status" value="1"/>
</dbReference>
<keyword evidence="7" id="KW-0670">Pyruvate</keyword>
<evidence type="ECO:0000256" key="1">
    <source>
        <dbReference type="ARBA" id="ARBA00022448"/>
    </source>
</evidence>
<dbReference type="GO" id="GO:0008982">
    <property type="term" value="F:protein-N(PI)-phosphohistidine-sugar phosphotransferase activity"/>
    <property type="evidence" value="ECO:0007669"/>
    <property type="project" value="InterPro"/>
</dbReference>
<dbReference type="eggNOG" id="COG1762">
    <property type="taxonomic scope" value="Bacteria"/>
</dbReference>
<dbReference type="Proteomes" id="UP000005309">
    <property type="component" value="Unassembled WGS sequence"/>
</dbReference>
<keyword evidence="4 7" id="KW-0808">Transferase</keyword>
<feature type="domain" description="PTS EIIA type-2" evidence="6">
    <location>
        <begin position="1"/>
        <end position="147"/>
    </location>
</feature>
<dbReference type="STRING" id="638302.HMPREF0908_0463"/>
<keyword evidence="1" id="KW-0813">Transport</keyword>
<proteinExistence type="predicted"/>
<dbReference type="NCBIfam" id="TIGR00848">
    <property type="entry name" value="fruA"/>
    <property type="match status" value="1"/>
</dbReference>
<dbReference type="SUPFAM" id="SSF55804">
    <property type="entry name" value="Phoshotransferase/anion transport protein"/>
    <property type="match status" value="1"/>
</dbReference>
<keyword evidence="8" id="KW-1185">Reference proteome</keyword>
<dbReference type="CDD" id="cd00211">
    <property type="entry name" value="PTS_IIA_fru"/>
    <property type="match status" value="1"/>
</dbReference>
<comment type="caution">
    <text evidence="7">The sequence shown here is derived from an EMBL/GenBank/DDBJ whole genome shotgun (WGS) entry which is preliminary data.</text>
</comment>
<evidence type="ECO:0000256" key="4">
    <source>
        <dbReference type="ARBA" id="ARBA00022679"/>
    </source>
</evidence>
<dbReference type="Gene3D" id="3.40.930.10">
    <property type="entry name" value="Mannitol-specific EII, Chain A"/>
    <property type="match status" value="1"/>
</dbReference>
<sequence>MFHENQLVFLEDSFSSKNEVIHHLTHRENSAVRDADQYERDVLEREASFATYTIDGVAMPHAKSEGVSTPFVAFARLKTPVRWGTEEGEDARMVFLIGVPKVGSTADNNLHLKILAALSKKLIHDEFRAQLSTANSTKDIYALLQEIEGAF</sequence>
<dbReference type="InterPro" id="IPR016152">
    <property type="entry name" value="PTrfase/Anion_transptr"/>
</dbReference>
<dbReference type="AlphaFoldDB" id="C4V216"/>
<evidence type="ECO:0000256" key="3">
    <source>
        <dbReference type="ARBA" id="ARBA00022597"/>
    </source>
</evidence>
<dbReference type="PANTHER" id="PTHR47738:SF2">
    <property type="entry name" value="PTS SYSTEM FRUCTOSE-LIKE EIIA COMPONENT"/>
    <property type="match status" value="1"/>
</dbReference>
<evidence type="ECO:0000256" key="5">
    <source>
        <dbReference type="ARBA" id="ARBA00022683"/>
    </source>
</evidence>
<dbReference type="InterPro" id="IPR002178">
    <property type="entry name" value="PTS_EIIA_type-2_dom"/>
</dbReference>
<protein>
    <submittedName>
        <fullName evidence="7">Phosphoenolpyruvate-dependent sugar phosphotransferase system, EIIA 2</fullName>
    </submittedName>
</protein>
<keyword evidence="2" id="KW-0597">Phosphoprotein</keyword>
<dbReference type="EMBL" id="ACLA01000006">
    <property type="protein sequence ID" value="EEQ49147.1"/>
    <property type="molecule type" value="Genomic_DNA"/>
</dbReference>
<accession>C4V216</accession>
<dbReference type="OrthoDB" id="95460at2"/>
<evidence type="ECO:0000259" key="6">
    <source>
        <dbReference type="PROSITE" id="PS51094"/>
    </source>
</evidence>
<name>C4V216_9FIRM</name>
<dbReference type="Pfam" id="PF00359">
    <property type="entry name" value="PTS_EIIA_2"/>
    <property type="match status" value="1"/>
</dbReference>
<dbReference type="RefSeq" id="WP_006690727.1">
    <property type="nucleotide sequence ID" value="NZ_GG694007.1"/>
</dbReference>
<evidence type="ECO:0000256" key="2">
    <source>
        <dbReference type="ARBA" id="ARBA00022553"/>
    </source>
</evidence>
<keyword evidence="3" id="KW-0762">Sugar transport</keyword>
<keyword evidence="5" id="KW-0598">Phosphotransferase system</keyword>
<dbReference type="GO" id="GO:0016020">
    <property type="term" value="C:membrane"/>
    <property type="evidence" value="ECO:0007669"/>
    <property type="project" value="InterPro"/>
</dbReference>
<dbReference type="HOGENOM" id="CLU_072531_5_1_9"/>
<dbReference type="GO" id="GO:0009401">
    <property type="term" value="P:phosphoenolpyruvate-dependent sugar phosphotransferase system"/>
    <property type="evidence" value="ECO:0007669"/>
    <property type="project" value="UniProtKB-KW"/>
</dbReference>